<dbReference type="AlphaFoldDB" id="A0A078B7I3"/>
<feature type="coiled-coil region" evidence="1">
    <location>
        <begin position="141"/>
        <end position="193"/>
    </location>
</feature>
<sequence>MISSLKDVFMLTALREEFKHTLDQHGTQLEENEYIKSFIYQDMNSPLRSVQELIQYLVQYSNENQNNIQILNIQNQNLESQLQELKIQNQSKDYLKLKNHVEKLQEKIQEIENSFTPSKANTIQLLDEIQTKELELLRVKDQTMQKQIKKAKLINRELKEQIKQKDLIQDKLKNQYESQIEVLSKNLQLTQIQASDNLQLGKQAYGAVFQETESRYSKTINELNQKVLSIQDSQYQINTKLQERIVELEKENKKLIERTKLASDSQKTLDLSMRNSLGKEFQLPIDQVQYELIDESYLQPAIINSPSIMSDRKKSRLSNTGISSFNLPLQMDERIKLLENIRRSQQDNGEMIFQKTMKMQTSNSANLDYPIKQQMNRTQILQSAISNNSKCSEDSSSANYKCQIDLTNLISDGCKKQPNQEAIKALNPTKKPQNQVLIQNGPNIASQIINIKFKENVDPKSNQRQDQSKTALFKTNQEYYNKQSQKNFNSQNSHENQKYDNLLKSFQDENKKCENRIKEIQVKMKCTTHTGGNASSKSLIDQKFNPNLNNTQKYLSSNYHTSQLQYPQQSQVAQQPETHVLSPKKQSMINIDKIMCQAQKNREIRQYMNEKISMIKNQKAGSANNSKKQQLNQTNINQKESKSQDRQNNVNQINPKTQLKNASIIMSHAQNIARHMRNNSVI</sequence>
<evidence type="ECO:0000313" key="4">
    <source>
        <dbReference type="Proteomes" id="UP000039865"/>
    </source>
</evidence>
<feature type="region of interest" description="Disordered" evidence="2">
    <location>
        <begin position="563"/>
        <end position="585"/>
    </location>
</feature>
<evidence type="ECO:0000256" key="1">
    <source>
        <dbReference type="SAM" id="Coils"/>
    </source>
</evidence>
<feature type="coiled-coil region" evidence="1">
    <location>
        <begin position="238"/>
        <end position="265"/>
    </location>
</feature>
<reference evidence="3 4" key="1">
    <citation type="submission" date="2014-06" db="EMBL/GenBank/DDBJ databases">
        <authorList>
            <person name="Swart Estienne"/>
        </authorList>
    </citation>
    <scope>NUCLEOTIDE SEQUENCE [LARGE SCALE GENOMIC DNA]</scope>
    <source>
        <strain evidence="3 4">130c</strain>
    </source>
</reference>
<accession>A0A078B7I3</accession>
<name>A0A078B7I3_STYLE</name>
<protein>
    <submittedName>
        <fullName evidence="3">Uncharacterized protein</fullName>
    </submittedName>
</protein>
<feature type="coiled-coil region" evidence="1">
    <location>
        <begin position="61"/>
        <end position="114"/>
    </location>
</feature>
<dbReference type="Proteomes" id="UP000039865">
    <property type="component" value="Unassembled WGS sequence"/>
</dbReference>
<evidence type="ECO:0000256" key="2">
    <source>
        <dbReference type="SAM" id="MobiDB-lite"/>
    </source>
</evidence>
<feature type="region of interest" description="Disordered" evidence="2">
    <location>
        <begin position="619"/>
        <end position="659"/>
    </location>
</feature>
<keyword evidence="1" id="KW-0175">Coiled coil</keyword>
<dbReference type="EMBL" id="CCKQ01018408">
    <property type="protein sequence ID" value="CDW90369.1"/>
    <property type="molecule type" value="Genomic_DNA"/>
</dbReference>
<evidence type="ECO:0000313" key="3">
    <source>
        <dbReference type="EMBL" id="CDW90369.1"/>
    </source>
</evidence>
<proteinExistence type="predicted"/>
<organism evidence="3 4">
    <name type="scientific">Stylonychia lemnae</name>
    <name type="common">Ciliate</name>
    <dbReference type="NCBI Taxonomy" id="5949"/>
    <lineage>
        <taxon>Eukaryota</taxon>
        <taxon>Sar</taxon>
        <taxon>Alveolata</taxon>
        <taxon>Ciliophora</taxon>
        <taxon>Intramacronucleata</taxon>
        <taxon>Spirotrichea</taxon>
        <taxon>Stichotrichia</taxon>
        <taxon>Sporadotrichida</taxon>
        <taxon>Oxytrichidae</taxon>
        <taxon>Stylonychinae</taxon>
        <taxon>Stylonychia</taxon>
    </lineage>
</organism>
<feature type="compositionally biased region" description="Polar residues" evidence="2">
    <location>
        <begin position="619"/>
        <end position="638"/>
    </location>
</feature>
<gene>
    <name evidence="3" type="primary">Contig9316.g9955</name>
    <name evidence="3" type="ORF">STYLEM_19511</name>
</gene>
<feature type="compositionally biased region" description="Polar residues" evidence="2">
    <location>
        <begin position="646"/>
        <end position="659"/>
    </location>
</feature>
<dbReference type="InParanoid" id="A0A078B7I3"/>
<keyword evidence="4" id="KW-1185">Reference proteome</keyword>
<feature type="compositionally biased region" description="Low complexity" evidence="2">
    <location>
        <begin position="563"/>
        <end position="575"/>
    </location>
</feature>
<feature type="coiled-coil region" evidence="1">
    <location>
        <begin position="496"/>
        <end position="523"/>
    </location>
</feature>